<evidence type="ECO:0000256" key="2">
    <source>
        <dbReference type="ARBA" id="ARBA00022553"/>
    </source>
</evidence>
<dbReference type="Gene3D" id="3.40.30.10">
    <property type="entry name" value="Glutaredoxin"/>
    <property type="match status" value="1"/>
</dbReference>
<dbReference type="STRING" id="195883.A0A482X590"/>
<organism evidence="5 6">
    <name type="scientific">Laodelphax striatellus</name>
    <name type="common">Small brown planthopper</name>
    <name type="synonym">Delphax striatella</name>
    <dbReference type="NCBI Taxonomy" id="195883"/>
    <lineage>
        <taxon>Eukaryota</taxon>
        <taxon>Metazoa</taxon>
        <taxon>Ecdysozoa</taxon>
        <taxon>Arthropoda</taxon>
        <taxon>Hexapoda</taxon>
        <taxon>Insecta</taxon>
        <taxon>Pterygota</taxon>
        <taxon>Neoptera</taxon>
        <taxon>Paraneoptera</taxon>
        <taxon>Hemiptera</taxon>
        <taxon>Auchenorrhyncha</taxon>
        <taxon>Fulgoroidea</taxon>
        <taxon>Delphacidae</taxon>
        <taxon>Criomorphinae</taxon>
        <taxon>Laodelphax</taxon>
    </lineage>
</organism>
<proteinExistence type="inferred from homology"/>
<dbReference type="OrthoDB" id="70588at2759"/>
<dbReference type="CDD" id="cd02987">
    <property type="entry name" value="Phd_like_Phd"/>
    <property type="match status" value="1"/>
</dbReference>
<evidence type="ECO:0000313" key="5">
    <source>
        <dbReference type="EMBL" id="RZF40570.1"/>
    </source>
</evidence>
<name>A0A482X590_LAOST</name>
<dbReference type="Gene3D" id="1.10.168.10">
    <property type="entry name" value="Phosducin, domain 2"/>
    <property type="match status" value="1"/>
</dbReference>
<feature type="domain" description="Phosducin" evidence="4">
    <location>
        <begin position="46"/>
        <end position="266"/>
    </location>
</feature>
<dbReference type="Proteomes" id="UP000291343">
    <property type="component" value="Unassembled WGS sequence"/>
</dbReference>
<dbReference type="AlphaFoldDB" id="A0A482X590"/>
<dbReference type="EMBL" id="QKKF02018167">
    <property type="protein sequence ID" value="RZF40570.1"/>
    <property type="molecule type" value="Genomic_DNA"/>
</dbReference>
<dbReference type="SUPFAM" id="SSF52833">
    <property type="entry name" value="Thioredoxin-like"/>
    <property type="match status" value="1"/>
</dbReference>
<protein>
    <recommendedName>
        <fullName evidence="4">Phosducin domain-containing protein</fullName>
    </recommendedName>
</protein>
<keyword evidence="2" id="KW-0597">Phosphoprotein</keyword>
<dbReference type="SMR" id="A0A482X590"/>
<dbReference type="InterPro" id="IPR001200">
    <property type="entry name" value="Phosducin"/>
</dbReference>
<feature type="compositionally biased region" description="Acidic residues" evidence="3">
    <location>
        <begin position="20"/>
        <end position="32"/>
    </location>
</feature>
<accession>A0A482X590</accession>
<reference evidence="5 6" key="1">
    <citation type="journal article" date="2017" name="Gigascience">
        <title>Genome sequence of the small brown planthopper, Laodelphax striatellus.</title>
        <authorList>
            <person name="Zhu J."/>
            <person name="Jiang F."/>
            <person name="Wang X."/>
            <person name="Yang P."/>
            <person name="Bao Y."/>
            <person name="Zhao W."/>
            <person name="Wang W."/>
            <person name="Lu H."/>
            <person name="Wang Q."/>
            <person name="Cui N."/>
            <person name="Li J."/>
            <person name="Chen X."/>
            <person name="Luo L."/>
            <person name="Yu J."/>
            <person name="Kang L."/>
            <person name="Cui F."/>
        </authorList>
    </citation>
    <scope>NUCLEOTIDE SEQUENCE [LARGE SCALE GENOMIC DNA]</scope>
    <source>
        <strain evidence="5">Lst14</strain>
    </source>
</reference>
<dbReference type="FunCoup" id="A0A482X590">
    <property type="interactions" value="910"/>
</dbReference>
<evidence type="ECO:0000256" key="1">
    <source>
        <dbReference type="ARBA" id="ARBA00009686"/>
    </source>
</evidence>
<dbReference type="InterPro" id="IPR036249">
    <property type="entry name" value="Thioredoxin-like_sf"/>
</dbReference>
<dbReference type="InterPro" id="IPR024253">
    <property type="entry name" value="Phosducin_thioredoxin-like_dom"/>
</dbReference>
<dbReference type="InterPro" id="IPR023196">
    <property type="entry name" value="Phosducin_N_dom_sf"/>
</dbReference>
<feature type="region of interest" description="Disordered" evidence="3">
    <location>
        <begin position="15"/>
        <end position="48"/>
    </location>
</feature>
<keyword evidence="6" id="KW-1185">Reference proteome</keyword>
<comment type="caution">
    <text evidence="5">The sequence shown here is derived from an EMBL/GenBank/DDBJ whole genome shotgun (WGS) entry which is preliminary data.</text>
</comment>
<evidence type="ECO:0000313" key="6">
    <source>
        <dbReference type="Proteomes" id="UP000291343"/>
    </source>
</evidence>
<dbReference type="InterPro" id="IPR051499">
    <property type="entry name" value="Phosducin-like_reg"/>
</dbReference>
<dbReference type="InParanoid" id="A0A482X590"/>
<comment type="similarity">
    <text evidence="1">Belongs to the phosducin family.</text>
</comment>
<evidence type="ECO:0000256" key="3">
    <source>
        <dbReference type="SAM" id="MobiDB-lite"/>
    </source>
</evidence>
<dbReference type="Pfam" id="PF02114">
    <property type="entry name" value="Phosducin"/>
    <property type="match status" value="1"/>
</dbReference>
<dbReference type="PRINTS" id="PR00677">
    <property type="entry name" value="PHOSDUCIN"/>
</dbReference>
<sequence length="284" mass="31664">MASLEDKILGEKKHYYCDSSSDDGGGESDAEGVCDGATGGPTASNEACKNISKWDGVSSNTGPKGVIKDWQRFKQMETEKREEDARARLNLMKKLSITCKSDLDKQKEEEADKELSELLDDGFIEQYRKQRMAEMLSEKAKLPVFGKLIHLSNGDEFLEAVDNENKSVTVIVHIYEDRLRSCKNMNKSLTTLSEEYNQIKFCKLVGSSAGMSSHFKSDGVPALLIYKAGQMVGNFVRVTDDLGEEFEASDVENFLIEHGMILDKSFVPKIITDNQNDDSDVSLD</sequence>
<evidence type="ECO:0000259" key="4">
    <source>
        <dbReference type="Pfam" id="PF02114"/>
    </source>
</evidence>
<dbReference type="GO" id="GO:0008277">
    <property type="term" value="P:regulation of G protein-coupled receptor signaling pathway"/>
    <property type="evidence" value="ECO:0007669"/>
    <property type="project" value="InterPro"/>
</dbReference>
<dbReference type="PANTHER" id="PTHR46052:SF1">
    <property type="entry name" value="PHOSDUCIN-LIKE PROTEIN"/>
    <property type="match status" value="1"/>
</dbReference>
<gene>
    <name evidence="5" type="ORF">LSTR_LSTR013284</name>
</gene>
<dbReference type="PANTHER" id="PTHR46052">
    <property type="entry name" value="PHOSDUCIN-LIKE PROTEIN"/>
    <property type="match status" value="1"/>
</dbReference>